<evidence type="ECO:0000313" key="2">
    <source>
        <dbReference type="EMBL" id="KAA1137956.1"/>
    </source>
</evidence>
<feature type="region of interest" description="Disordered" evidence="1">
    <location>
        <begin position="133"/>
        <end position="189"/>
    </location>
</feature>
<accession>A0A5B0SIC5</accession>
<name>A0A5B0SIC5_PUCGR</name>
<dbReference type="EMBL" id="VDEP01000004">
    <property type="protein sequence ID" value="KAA1137956.1"/>
    <property type="molecule type" value="Genomic_DNA"/>
</dbReference>
<reference evidence="2 3" key="1">
    <citation type="submission" date="2019-05" db="EMBL/GenBank/DDBJ databases">
        <title>Emergence of the Ug99 lineage of the wheat stem rust pathogen through somatic hybridization.</title>
        <authorList>
            <person name="Li F."/>
            <person name="Upadhyaya N.M."/>
            <person name="Sperschneider J."/>
            <person name="Matny O."/>
            <person name="Nguyen-Phuc H."/>
            <person name="Mago R."/>
            <person name="Raley C."/>
            <person name="Miller M.E."/>
            <person name="Silverstein K.A.T."/>
            <person name="Henningsen E."/>
            <person name="Hirsch C.D."/>
            <person name="Visser B."/>
            <person name="Pretorius Z.A."/>
            <person name="Steffenson B.J."/>
            <person name="Schwessinger B."/>
            <person name="Dodds P.N."/>
            <person name="Figueroa M."/>
        </authorList>
    </citation>
    <scope>NUCLEOTIDE SEQUENCE [LARGE SCALE GENOMIC DNA]</scope>
    <source>
        <strain evidence="2 3">Ug99</strain>
    </source>
</reference>
<proteinExistence type="predicted"/>
<gene>
    <name evidence="2" type="ORF">PGTUg99_014330</name>
</gene>
<evidence type="ECO:0000256" key="1">
    <source>
        <dbReference type="SAM" id="MobiDB-lite"/>
    </source>
</evidence>
<dbReference type="Proteomes" id="UP000325313">
    <property type="component" value="Unassembled WGS sequence"/>
</dbReference>
<evidence type="ECO:0000313" key="3">
    <source>
        <dbReference type="Proteomes" id="UP000325313"/>
    </source>
</evidence>
<feature type="compositionally biased region" description="Polar residues" evidence="1">
    <location>
        <begin position="140"/>
        <end position="153"/>
    </location>
</feature>
<protein>
    <submittedName>
        <fullName evidence="2">Uncharacterized protein</fullName>
    </submittedName>
</protein>
<dbReference type="AlphaFoldDB" id="A0A5B0SIC5"/>
<organism evidence="2 3">
    <name type="scientific">Puccinia graminis f. sp. tritici</name>
    <dbReference type="NCBI Taxonomy" id="56615"/>
    <lineage>
        <taxon>Eukaryota</taxon>
        <taxon>Fungi</taxon>
        <taxon>Dikarya</taxon>
        <taxon>Basidiomycota</taxon>
        <taxon>Pucciniomycotina</taxon>
        <taxon>Pucciniomycetes</taxon>
        <taxon>Pucciniales</taxon>
        <taxon>Pucciniaceae</taxon>
        <taxon>Puccinia</taxon>
    </lineage>
</organism>
<comment type="caution">
    <text evidence="2">The sequence shown here is derived from an EMBL/GenBank/DDBJ whole genome shotgun (WGS) entry which is preliminary data.</text>
</comment>
<sequence length="228" mass="24757">MTVHYDHGRPNGAKKKHMKMGIAQLQGLGQDRCAIDPVIIMWGNKSGVRSQLAREESMSLASSNITMARSSIGLAVSDKLLWRFSTSDQLYHKHARWPIPQAIQFPLVYTAISQLGKPWRAYRWSIEELTGDGRAGKPSCLSSALPSRGSSDTCPRLASHHESDELRAAPTQSCINTPDKNTSRSSHLFAPSEPNCAPSCQGLLASTHSSFPNPCPEAGPNPTSVAPL</sequence>
<feature type="compositionally biased region" description="Polar residues" evidence="1">
    <location>
        <begin position="170"/>
        <end position="186"/>
    </location>
</feature>